<dbReference type="OrthoDB" id="5526115at2"/>
<dbReference type="EMBL" id="RAVZ01000180">
    <property type="protein sequence ID" value="RKG83443.1"/>
    <property type="molecule type" value="Genomic_DNA"/>
</dbReference>
<comment type="caution">
    <text evidence="1">The sequence shown here is derived from an EMBL/GenBank/DDBJ whole genome shotgun (WGS) entry which is preliminary data.</text>
</comment>
<keyword evidence="2" id="KW-1185">Reference proteome</keyword>
<gene>
    <name evidence="1" type="ORF">D7V88_24080</name>
</gene>
<dbReference type="AlphaFoldDB" id="A0A3A8J1L5"/>
<dbReference type="RefSeq" id="WP_120542989.1">
    <property type="nucleotide sequence ID" value="NZ_RAVZ01000180.1"/>
</dbReference>
<reference evidence="2" key="1">
    <citation type="submission" date="2018-09" db="EMBL/GenBank/DDBJ databases">
        <authorList>
            <person name="Livingstone P.G."/>
            <person name="Whitworth D.E."/>
        </authorList>
    </citation>
    <scope>NUCLEOTIDE SEQUENCE [LARGE SCALE GENOMIC DNA]</scope>
    <source>
        <strain evidence="2">CA054A</strain>
    </source>
</reference>
<proteinExistence type="predicted"/>
<evidence type="ECO:0000313" key="1">
    <source>
        <dbReference type="EMBL" id="RKG83443.1"/>
    </source>
</evidence>
<dbReference type="Proteomes" id="UP000268094">
    <property type="component" value="Unassembled WGS sequence"/>
</dbReference>
<evidence type="ECO:0000313" key="2">
    <source>
        <dbReference type="Proteomes" id="UP000268094"/>
    </source>
</evidence>
<organism evidence="1 2">
    <name type="scientific">Corallococcus terminator</name>
    <dbReference type="NCBI Taxonomy" id="2316733"/>
    <lineage>
        <taxon>Bacteria</taxon>
        <taxon>Pseudomonadati</taxon>
        <taxon>Myxococcota</taxon>
        <taxon>Myxococcia</taxon>
        <taxon>Myxococcales</taxon>
        <taxon>Cystobacterineae</taxon>
        <taxon>Myxococcaceae</taxon>
        <taxon>Corallococcus</taxon>
    </lineage>
</organism>
<accession>A0A3A8J1L5</accession>
<name>A0A3A8J1L5_9BACT</name>
<sequence>MDVSQWKQFQKDPVAYLGTRTVRIPDDKAGDKRESTPGKLIIGSETMDTLRYAARYNVRDLYFRDTGDTGLDVAFAAPPAPSGFFGLFQSAPVTQKVRAYFLPWSTGKGYHLTLHATADIDFFATAPLNGCCLYANGLARKPVIVHSNYDSERLTVAFDPSQTVEQQFAATAIHQMKAYTKFYGKLETALATQLGAWSRDTPATQFGPAQYLHLGGSQARVFGFNRDGEWTLYYNLERVTMQGNRISARTGITGELWPNFQPVV</sequence>
<protein>
    <submittedName>
        <fullName evidence="1">Uncharacterized protein</fullName>
    </submittedName>
</protein>